<name>A0ABY0ICR2_9BACT</name>
<dbReference type="RefSeq" id="WP_115362867.1">
    <property type="nucleotide sequence ID" value="NZ_QDKL01000003.1"/>
</dbReference>
<protein>
    <submittedName>
        <fullName evidence="1">Uncharacterized protein</fullName>
    </submittedName>
</protein>
<proteinExistence type="predicted"/>
<dbReference type="Proteomes" id="UP000443582">
    <property type="component" value="Unassembled WGS sequence"/>
</dbReference>
<gene>
    <name evidence="1" type="ORF">DAY19_12205</name>
</gene>
<comment type="caution">
    <text evidence="1">The sequence shown here is derived from an EMBL/GenBank/DDBJ whole genome shotgun (WGS) entry which is preliminary data.</text>
</comment>
<organism evidence="1 2">
    <name type="scientific">Halobacteriovorax vibrionivorans</name>
    <dbReference type="NCBI Taxonomy" id="2152716"/>
    <lineage>
        <taxon>Bacteria</taxon>
        <taxon>Pseudomonadati</taxon>
        <taxon>Bdellovibrionota</taxon>
        <taxon>Bacteriovoracia</taxon>
        <taxon>Bacteriovoracales</taxon>
        <taxon>Halobacteriovoraceae</taxon>
        <taxon>Halobacteriovorax</taxon>
    </lineage>
</organism>
<keyword evidence="2" id="KW-1185">Reference proteome</keyword>
<evidence type="ECO:0000313" key="1">
    <source>
        <dbReference type="EMBL" id="RZF20741.1"/>
    </source>
</evidence>
<sequence>MKIDVDIDKFSGGYKLTFPLSEFNDLTDSKMAIAIIKVFSADMELEPELSPDDIDDIIDKTKELEQERFIVEIYEDGIEVDI</sequence>
<accession>A0ABY0ICR2</accession>
<evidence type="ECO:0000313" key="2">
    <source>
        <dbReference type="Proteomes" id="UP000443582"/>
    </source>
</evidence>
<reference evidence="2" key="1">
    <citation type="journal article" date="2019" name="Int. J. Syst. Evol. Microbiol.">
        <title>Halobacteriovorax valvorus sp. nov., a novel prokaryotic predator isolated from coastal seawater of China.</title>
        <authorList>
            <person name="Chen M.-X."/>
        </authorList>
    </citation>
    <scope>NUCLEOTIDE SEQUENCE [LARGE SCALE GENOMIC DNA]</scope>
    <source>
        <strain evidence="2">BL9</strain>
    </source>
</reference>
<dbReference type="EMBL" id="QDKL01000003">
    <property type="protein sequence ID" value="RZF20741.1"/>
    <property type="molecule type" value="Genomic_DNA"/>
</dbReference>